<dbReference type="EMBL" id="JAENIO010000005">
    <property type="protein sequence ID" value="MBK1833040.1"/>
    <property type="molecule type" value="Genomic_DNA"/>
</dbReference>
<dbReference type="PANTHER" id="PTHR38471">
    <property type="entry name" value="FOUR HELIX BUNDLE PROTEIN"/>
    <property type="match status" value="1"/>
</dbReference>
<evidence type="ECO:0000313" key="1">
    <source>
        <dbReference type="EMBL" id="MBK1833040.1"/>
    </source>
</evidence>
<keyword evidence="2" id="KW-1185">Reference proteome</keyword>
<dbReference type="RefSeq" id="WP_200390472.1">
    <property type="nucleotide sequence ID" value="NZ_JAENIO010000005.1"/>
</dbReference>
<dbReference type="SUPFAM" id="SSF158446">
    <property type="entry name" value="IVS-encoded protein-like"/>
    <property type="match status" value="1"/>
</dbReference>
<gene>
    <name evidence="1" type="ORF">JIN78_03115</name>
</gene>
<accession>A0A934RRR2</accession>
<dbReference type="Pfam" id="PF05635">
    <property type="entry name" value="23S_rRNA_IVP"/>
    <property type="match status" value="1"/>
</dbReference>
<dbReference type="Proteomes" id="UP000604083">
    <property type="component" value="Unassembled WGS sequence"/>
</dbReference>
<dbReference type="InterPro" id="IPR036583">
    <property type="entry name" value="23S_rRNA_IVS_sf"/>
</dbReference>
<dbReference type="CDD" id="cd16377">
    <property type="entry name" value="23S_rRNA_IVP_like"/>
    <property type="match status" value="1"/>
</dbReference>
<evidence type="ECO:0000313" key="2">
    <source>
        <dbReference type="Proteomes" id="UP000604083"/>
    </source>
</evidence>
<proteinExistence type="predicted"/>
<dbReference type="InterPro" id="IPR012657">
    <property type="entry name" value="23S_rRNA-intervening_sequence"/>
</dbReference>
<dbReference type="NCBIfam" id="TIGR02436">
    <property type="entry name" value="four helix bundle protein"/>
    <property type="match status" value="1"/>
</dbReference>
<dbReference type="NCBIfam" id="NF008912">
    <property type="entry name" value="PRK12275.1-6"/>
    <property type="match status" value="1"/>
</dbReference>
<organism evidence="1 2">
    <name type="scientific">Roseibacillus ishigakijimensis</name>
    <dbReference type="NCBI Taxonomy" id="454146"/>
    <lineage>
        <taxon>Bacteria</taxon>
        <taxon>Pseudomonadati</taxon>
        <taxon>Verrucomicrobiota</taxon>
        <taxon>Verrucomicrobiia</taxon>
        <taxon>Verrucomicrobiales</taxon>
        <taxon>Verrucomicrobiaceae</taxon>
        <taxon>Roseibacillus</taxon>
    </lineage>
</organism>
<dbReference type="PANTHER" id="PTHR38471:SF2">
    <property type="entry name" value="FOUR HELIX BUNDLE PROTEIN"/>
    <property type="match status" value="1"/>
</dbReference>
<dbReference type="Gene3D" id="1.20.1440.60">
    <property type="entry name" value="23S rRNA-intervening sequence"/>
    <property type="match status" value="1"/>
</dbReference>
<reference evidence="1" key="1">
    <citation type="submission" date="2021-01" db="EMBL/GenBank/DDBJ databases">
        <title>Modified the classification status of verrucomicrobia.</title>
        <authorList>
            <person name="Feng X."/>
        </authorList>
    </citation>
    <scope>NUCLEOTIDE SEQUENCE</scope>
    <source>
        <strain evidence="1">KCTC 12986</strain>
    </source>
</reference>
<dbReference type="AlphaFoldDB" id="A0A934RRR2"/>
<name>A0A934RRR2_9BACT</name>
<protein>
    <submittedName>
        <fullName evidence="1">Four helix bundle protein</fullName>
    </submittedName>
</protein>
<sequence>MPLKTFENLEIWKRGCRLAVDTYLATEGSQDFRLNGQMQAAAVSISSNIAEGAERDSDKDFARFLRYAKGSCAELRTQLFIAQRVRKELGRPELLNATHLIQETRELASMIQSLINTLQSRP</sequence>
<comment type="caution">
    <text evidence="1">The sequence shown here is derived from an EMBL/GenBank/DDBJ whole genome shotgun (WGS) entry which is preliminary data.</text>
</comment>